<reference evidence="2 3" key="1">
    <citation type="journal article" date="2014" name="Genome Announc.">
        <title>Draft Genome Sequence of the Haloacid-Degrading Burkholderia caribensis Strain MBA4.</title>
        <authorList>
            <person name="Pan Y."/>
            <person name="Kong K.F."/>
            <person name="Tsang J.S."/>
        </authorList>
    </citation>
    <scope>NUCLEOTIDE SEQUENCE [LARGE SCALE GENOMIC DNA]</scope>
    <source>
        <strain evidence="2 3">MBA4</strain>
    </source>
</reference>
<name>A0A0P0R699_9BURK</name>
<gene>
    <name evidence="2" type="ORF">K788_0004138</name>
</gene>
<evidence type="ECO:0000313" key="3">
    <source>
        <dbReference type="Proteomes" id="UP000019146"/>
    </source>
</evidence>
<dbReference type="Proteomes" id="UP000019146">
    <property type="component" value="Chromosome 1"/>
</dbReference>
<feature type="region of interest" description="Disordered" evidence="1">
    <location>
        <begin position="19"/>
        <end position="42"/>
    </location>
</feature>
<accession>A0A0P0R699</accession>
<dbReference type="AlphaFoldDB" id="A0A0P0R699"/>
<dbReference type="KEGG" id="bcai:K788_0004138"/>
<evidence type="ECO:0000256" key="1">
    <source>
        <dbReference type="SAM" id="MobiDB-lite"/>
    </source>
</evidence>
<evidence type="ECO:0000313" key="2">
    <source>
        <dbReference type="EMBL" id="ALL63271.1"/>
    </source>
</evidence>
<organism evidence="2 3">
    <name type="scientific">Paraburkholderia caribensis MBA4</name>
    <dbReference type="NCBI Taxonomy" id="1323664"/>
    <lineage>
        <taxon>Bacteria</taxon>
        <taxon>Pseudomonadati</taxon>
        <taxon>Pseudomonadota</taxon>
        <taxon>Betaproteobacteria</taxon>
        <taxon>Burkholderiales</taxon>
        <taxon>Burkholderiaceae</taxon>
        <taxon>Paraburkholderia</taxon>
    </lineage>
</organism>
<dbReference type="EMBL" id="CP012746">
    <property type="protein sequence ID" value="ALL63271.1"/>
    <property type="molecule type" value="Genomic_DNA"/>
</dbReference>
<sequence length="42" mass="4740">MDMQIQLLSLLKAFDKLAPEPARRAAPQSRTPAPKPYQNQFA</sequence>
<proteinExistence type="predicted"/>
<protein>
    <submittedName>
        <fullName evidence="2">Uncharacterized protein</fullName>
    </submittedName>
</protein>